<dbReference type="Pfam" id="PF00072">
    <property type="entry name" value="Response_reg"/>
    <property type="match status" value="1"/>
</dbReference>
<dbReference type="SUPFAM" id="SSF52172">
    <property type="entry name" value="CheY-like"/>
    <property type="match status" value="1"/>
</dbReference>
<dbReference type="KEGG" id="ttq:NIES37_21430"/>
<reference evidence="16 17" key="1">
    <citation type="submission" date="2017-06" db="EMBL/GenBank/DDBJ databases">
        <title>Genome sequencing of cyanobaciteial culture collection at National Institute for Environmental Studies (NIES).</title>
        <authorList>
            <person name="Hirose Y."/>
            <person name="Shimura Y."/>
            <person name="Fujisawa T."/>
            <person name="Nakamura Y."/>
            <person name="Kawachi M."/>
        </authorList>
    </citation>
    <scope>NUCLEOTIDE SEQUENCE [LARGE SCALE GENOMIC DNA]</scope>
    <source>
        <strain evidence="16 17">NIES-37</strain>
    </source>
</reference>
<dbReference type="CDD" id="cd00082">
    <property type="entry name" value="HisKA"/>
    <property type="match status" value="1"/>
</dbReference>
<dbReference type="SUPFAM" id="SSF47384">
    <property type="entry name" value="Homodimeric domain of signal transducing histidine kinase"/>
    <property type="match status" value="1"/>
</dbReference>
<protein>
    <recommendedName>
        <fullName evidence="2">histidine kinase</fullName>
        <ecNumber evidence="2">2.7.13.3</ecNumber>
    </recommendedName>
</protein>
<dbReference type="AlphaFoldDB" id="A0A1Z4MXI9"/>
<dbReference type="InterPro" id="IPR003661">
    <property type="entry name" value="HisK_dim/P_dom"/>
</dbReference>
<feature type="domain" description="PAC" evidence="15">
    <location>
        <begin position="293"/>
        <end position="345"/>
    </location>
</feature>
<dbReference type="PROSITE" id="PS50110">
    <property type="entry name" value="RESPONSE_REGULATORY"/>
    <property type="match status" value="1"/>
</dbReference>
<dbReference type="InterPro" id="IPR036890">
    <property type="entry name" value="HATPase_C_sf"/>
</dbReference>
<keyword evidence="7" id="KW-0067">ATP-binding</keyword>
<dbReference type="Proteomes" id="UP000218785">
    <property type="component" value="Chromosome"/>
</dbReference>
<keyword evidence="10" id="KW-0175">Coiled coil</keyword>
<evidence type="ECO:0000256" key="3">
    <source>
        <dbReference type="ARBA" id="ARBA00022553"/>
    </source>
</evidence>
<dbReference type="SUPFAM" id="SSF55874">
    <property type="entry name" value="ATPase domain of HSP90 chaperone/DNA topoisomerase II/histidine kinase"/>
    <property type="match status" value="1"/>
</dbReference>
<keyword evidence="17" id="KW-1185">Reference proteome</keyword>
<dbReference type="PRINTS" id="PR00344">
    <property type="entry name" value="BCTRLSENSOR"/>
</dbReference>
<keyword evidence="11" id="KW-0812">Transmembrane</keyword>
<dbReference type="InterPro" id="IPR004358">
    <property type="entry name" value="Sig_transdc_His_kin-like_C"/>
</dbReference>
<gene>
    <name evidence="16" type="ORF">NIES37_21430</name>
</gene>
<evidence type="ECO:0000256" key="2">
    <source>
        <dbReference type="ARBA" id="ARBA00012438"/>
    </source>
</evidence>
<dbReference type="GO" id="GO:0000155">
    <property type="term" value="F:phosphorelay sensor kinase activity"/>
    <property type="evidence" value="ECO:0007669"/>
    <property type="project" value="InterPro"/>
</dbReference>
<dbReference type="SUPFAM" id="SSF55785">
    <property type="entry name" value="PYP-like sensor domain (PAS domain)"/>
    <property type="match status" value="2"/>
</dbReference>
<dbReference type="CDD" id="cd19410">
    <property type="entry name" value="HK9-like_sensor"/>
    <property type="match status" value="1"/>
</dbReference>
<dbReference type="SMART" id="SM00388">
    <property type="entry name" value="HisKA"/>
    <property type="match status" value="1"/>
</dbReference>
<feature type="domain" description="Histidine kinase" evidence="12">
    <location>
        <begin position="479"/>
        <end position="701"/>
    </location>
</feature>
<sequence>MKWSVIQKLRALFILVLAVLFTNAVVSHSTTMQLVHNRQLVTSAQEIITQVQTLLTTLNNAETAQRNYLITINTNNLATYLQASQQIDSNIQILKQLTQSQQNHQWVAVLEQRITDRLNILQAEVVVLQKQGFDAVRQLLLSHQQQMLSNDIPKFIQESLAGEQKILQQHNQQLQATSRKSMATFLLAAVIDFLLVALLYDLLWRYIKRLQQTELNLRQSENRLRAIIDAEPECLKLIARDGTLLEINASGLAMLELENAETLIGQPVTATILPEYREAFVSLHERVCQGYKGTLEYEIVGSKGTRRWLETHAVPLHNEADGTFLHLAVTRDITKRQQAEQKIREQAALLDVATDAIVVRNIHNQILFWNQGAQGVYGWKAEEALGKNVVDLLYKDSSPQLQDAFLTVLRIGEWRGELQQITKDRKEIIVESRWTLMRDSQNQPKSILSVSTEITQKKQLEAQLLRSQRLESIGTLAGGIAHDLNNVLAPVLMSVELLRMKLPDQQSQRILQTLESNVKRGANLLKQVLSFARGIEGKKTIVQVRLLIQEIEQIVQQTFPKSITCQVDLPANLWYVSGNTTELHQVLMNLVVNARDAMVEGGILKISAENVVIDEKSTQINIDAQVGPYIAISVSDTGTGIPPEIQERIFEPFFTTKEVGKGTGVGLSTAIGIIKNHDGFVNVNSEVNQGTKFTVYLPALSDRTQPLHTPEIAAPKGNGELILLVDDEAAILEITKSSLEKHNYQVLTASNGVEAVAIYAQHQQQISVVLLDMMMPLMDGAIAIRKLQTINPHVKIIALSGLLSPQNIKEVTDMGVSAFLSKPCTSNELLQTIARIKVLSCE</sequence>
<feature type="transmembrane region" description="Helical" evidence="11">
    <location>
        <begin position="182"/>
        <end position="203"/>
    </location>
</feature>
<evidence type="ECO:0000259" key="12">
    <source>
        <dbReference type="PROSITE" id="PS50109"/>
    </source>
</evidence>
<feature type="coiled-coil region" evidence="10">
    <location>
        <begin position="160"/>
        <end position="230"/>
    </location>
</feature>
<dbReference type="PANTHER" id="PTHR43065:SF46">
    <property type="entry name" value="C4-DICARBOXYLATE TRANSPORT SENSOR PROTEIN DCTB"/>
    <property type="match status" value="1"/>
</dbReference>
<keyword evidence="3 9" id="KW-0597">Phosphoprotein</keyword>
<dbReference type="PROSITE" id="PS50109">
    <property type="entry name" value="HIS_KIN"/>
    <property type="match status" value="1"/>
</dbReference>
<dbReference type="InterPro" id="IPR035965">
    <property type="entry name" value="PAS-like_dom_sf"/>
</dbReference>
<keyword evidence="6 16" id="KW-0418">Kinase</keyword>
<dbReference type="EMBL" id="AP018248">
    <property type="protein sequence ID" value="BAY98195.1"/>
    <property type="molecule type" value="Genomic_DNA"/>
</dbReference>
<dbReference type="Pfam" id="PF00512">
    <property type="entry name" value="HisKA"/>
    <property type="match status" value="1"/>
</dbReference>
<dbReference type="PROSITE" id="PS50112">
    <property type="entry name" value="PAS"/>
    <property type="match status" value="1"/>
</dbReference>
<dbReference type="PROSITE" id="PS50113">
    <property type="entry name" value="PAC"/>
    <property type="match status" value="2"/>
</dbReference>
<keyword evidence="4" id="KW-0808">Transferase</keyword>
<evidence type="ECO:0000313" key="16">
    <source>
        <dbReference type="EMBL" id="BAY98195.1"/>
    </source>
</evidence>
<dbReference type="InterPro" id="IPR000014">
    <property type="entry name" value="PAS"/>
</dbReference>
<dbReference type="InterPro" id="IPR003594">
    <property type="entry name" value="HATPase_dom"/>
</dbReference>
<evidence type="ECO:0000313" key="17">
    <source>
        <dbReference type="Proteomes" id="UP000218785"/>
    </source>
</evidence>
<evidence type="ECO:0000256" key="11">
    <source>
        <dbReference type="SAM" id="Phobius"/>
    </source>
</evidence>
<dbReference type="Gene3D" id="1.10.287.130">
    <property type="match status" value="1"/>
</dbReference>
<feature type="domain" description="Response regulatory" evidence="13">
    <location>
        <begin position="721"/>
        <end position="837"/>
    </location>
</feature>
<dbReference type="Pfam" id="PF02518">
    <property type="entry name" value="HATPase_c"/>
    <property type="match status" value="1"/>
</dbReference>
<dbReference type="PANTHER" id="PTHR43065">
    <property type="entry name" value="SENSOR HISTIDINE KINASE"/>
    <property type="match status" value="1"/>
</dbReference>
<evidence type="ECO:0000259" key="13">
    <source>
        <dbReference type="PROSITE" id="PS50110"/>
    </source>
</evidence>
<evidence type="ECO:0000256" key="1">
    <source>
        <dbReference type="ARBA" id="ARBA00000085"/>
    </source>
</evidence>
<dbReference type="InterPro" id="IPR000700">
    <property type="entry name" value="PAS-assoc_C"/>
</dbReference>
<dbReference type="CDD" id="cd17546">
    <property type="entry name" value="REC_hyHK_CKI1_RcsC-like"/>
    <property type="match status" value="1"/>
</dbReference>
<dbReference type="Gene3D" id="3.40.50.2300">
    <property type="match status" value="1"/>
</dbReference>
<dbReference type="SMART" id="SM00448">
    <property type="entry name" value="REC"/>
    <property type="match status" value="1"/>
</dbReference>
<evidence type="ECO:0000256" key="8">
    <source>
        <dbReference type="ARBA" id="ARBA00023012"/>
    </source>
</evidence>
<dbReference type="InterPro" id="IPR013767">
    <property type="entry name" value="PAS_fold"/>
</dbReference>
<dbReference type="InterPro" id="IPR011006">
    <property type="entry name" value="CheY-like_superfamily"/>
</dbReference>
<keyword evidence="5" id="KW-0547">Nucleotide-binding</keyword>
<dbReference type="Pfam" id="PF08448">
    <property type="entry name" value="PAS_4"/>
    <property type="match status" value="1"/>
</dbReference>
<keyword evidence="11" id="KW-0472">Membrane</keyword>
<evidence type="ECO:0000256" key="4">
    <source>
        <dbReference type="ARBA" id="ARBA00022679"/>
    </source>
</evidence>
<organism evidence="16 17">
    <name type="scientific">Tolypothrix tenuis PCC 7101</name>
    <dbReference type="NCBI Taxonomy" id="231146"/>
    <lineage>
        <taxon>Bacteria</taxon>
        <taxon>Bacillati</taxon>
        <taxon>Cyanobacteriota</taxon>
        <taxon>Cyanophyceae</taxon>
        <taxon>Nostocales</taxon>
        <taxon>Tolypothrichaceae</taxon>
        <taxon>Tolypothrix</taxon>
    </lineage>
</organism>
<dbReference type="EC" id="2.7.13.3" evidence="2"/>
<dbReference type="GO" id="GO:0005524">
    <property type="term" value="F:ATP binding"/>
    <property type="evidence" value="ECO:0007669"/>
    <property type="project" value="UniProtKB-KW"/>
</dbReference>
<dbReference type="InterPro" id="IPR036097">
    <property type="entry name" value="HisK_dim/P_sf"/>
</dbReference>
<dbReference type="Pfam" id="PF05227">
    <property type="entry name" value="CHASE3"/>
    <property type="match status" value="1"/>
</dbReference>
<dbReference type="SMART" id="SM00387">
    <property type="entry name" value="HATPase_c"/>
    <property type="match status" value="1"/>
</dbReference>
<evidence type="ECO:0000256" key="7">
    <source>
        <dbReference type="ARBA" id="ARBA00022840"/>
    </source>
</evidence>
<name>A0A1Z4MXI9_9CYAN</name>
<comment type="catalytic activity">
    <reaction evidence="1">
        <text>ATP + protein L-histidine = ADP + protein N-phospho-L-histidine.</text>
        <dbReference type="EC" id="2.7.13.3"/>
    </reaction>
</comment>
<dbReference type="Gene3D" id="3.30.450.20">
    <property type="entry name" value="PAS domain"/>
    <property type="match status" value="2"/>
</dbReference>
<dbReference type="SMART" id="SM00091">
    <property type="entry name" value="PAS"/>
    <property type="match status" value="2"/>
</dbReference>
<feature type="modified residue" description="4-aspartylphosphate" evidence="9">
    <location>
        <position position="772"/>
    </location>
</feature>
<dbReference type="InterPro" id="IPR001610">
    <property type="entry name" value="PAC"/>
</dbReference>
<dbReference type="Gene3D" id="3.30.565.10">
    <property type="entry name" value="Histidine kinase-like ATPase, C-terminal domain"/>
    <property type="match status" value="1"/>
</dbReference>
<dbReference type="GO" id="GO:0006355">
    <property type="term" value="P:regulation of DNA-templated transcription"/>
    <property type="evidence" value="ECO:0007669"/>
    <property type="project" value="InterPro"/>
</dbReference>
<dbReference type="NCBIfam" id="TIGR00229">
    <property type="entry name" value="sensory_box"/>
    <property type="match status" value="2"/>
</dbReference>
<keyword evidence="8" id="KW-0902">Two-component regulatory system</keyword>
<evidence type="ECO:0000259" key="15">
    <source>
        <dbReference type="PROSITE" id="PS50113"/>
    </source>
</evidence>
<dbReference type="InterPro" id="IPR013656">
    <property type="entry name" value="PAS_4"/>
</dbReference>
<evidence type="ECO:0000256" key="5">
    <source>
        <dbReference type="ARBA" id="ARBA00022741"/>
    </source>
</evidence>
<feature type="domain" description="PAS" evidence="14">
    <location>
        <begin position="342"/>
        <end position="412"/>
    </location>
</feature>
<evidence type="ECO:0000256" key="6">
    <source>
        <dbReference type="ARBA" id="ARBA00022777"/>
    </source>
</evidence>
<evidence type="ECO:0000259" key="14">
    <source>
        <dbReference type="PROSITE" id="PS50112"/>
    </source>
</evidence>
<dbReference type="InterPro" id="IPR005467">
    <property type="entry name" value="His_kinase_dom"/>
</dbReference>
<accession>A0A1Z4MXI9</accession>
<evidence type="ECO:0000256" key="9">
    <source>
        <dbReference type="PROSITE-ProRule" id="PRU00169"/>
    </source>
</evidence>
<dbReference type="InterPro" id="IPR001789">
    <property type="entry name" value="Sig_transdc_resp-reg_receiver"/>
</dbReference>
<evidence type="ECO:0000256" key="10">
    <source>
        <dbReference type="SAM" id="Coils"/>
    </source>
</evidence>
<dbReference type="Pfam" id="PF00989">
    <property type="entry name" value="PAS"/>
    <property type="match status" value="1"/>
</dbReference>
<dbReference type="CDD" id="cd00130">
    <property type="entry name" value="PAS"/>
    <property type="match status" value="2"/>
</dbReference>
<feature type="domain" description="PAC" evidence="15">
    <location>
        <begin position="414"/>
        <end position="466"/>
    </location>
</feature>
<dbReference type="InterPro" id="IPR007891">
    <property type="entry name" value="CHASE3"/>
</dbReference>
<proteinExistence type="predicted"/>
<dbReference type="SMART" id="SM00086">
    <property type="entry name" value="PAC"/>
    <property type="match status" value="2"/>
</dbReference>
<keyword evidence="11" id="KW-1133">Transmembrane helix</keyword>